<dbReference type="EMBL" id="CP120682">
    <property type="protein sequence ID" value="WKN36567.1"/>
    <property type="molecule type" value="Genomic_DNA"/>
</dbReference>
<name>A0AA49JIS3_9BACT</name>
<evidence type="ECO:0008006" key="2">
    <source>
        <dbReference type="Google" id="ProtNLM"/>
    </source>
</evidence>
<dbReference type="InterPro" id="IPR053191">
    <property type="entry name" value="DcsG_Biosynth_Enzyme"/>
</dbReference>
<dbReference type="Gene3D" id="3.30.470.20">
    <property type="entry name" value="ATP-grasp fold, B domain"/>
    <property type="match status" value="1"/>
</dbReference>
<protein>
    <recommendedName>
        <fullName evidence="2">Prokaryotic glutathione synthetase ATP-binding domain-containing protein</fullName>
    </recommendedName>
</protein>
<dbReference type="PANTHER" id="PTHR39217">
    <property type="match status" value="1"/>
</dbReference>
<reference evidence="1" key="1">
    <citation type="journal article" date="2023" name="Comput. Struct. Biotechnol. J.">
        <title>Discovery of a novel marine Bacteroidetes with a rich repertoire of carbohydrate-active enzymes.</title>
        <authorList>
            <person name="Chen B."/>
            <person name="Liu G."/>
            <person name="Chen Q."/>
            <person name="Wang H."/>
            <person name="Liu L."/>
            <person name="Tang K."/>
        </authorList>
    </citation>
    <scope>NUCLEOTIDE SEQUENCE</scope>
    <source>
        <strain evidence="1">TK19036</strain>
    </source>
</reference>
<accession>A0AA49JIS3</accession>
<reference evidence="1" key="2">
    <citation type="journal article" date="2024" name="Antonie Van Leeuwenhoek">
        <title>Roseihalotalea indica gen. nov., sp. nov., a halophilic Bacteroidetes from mesopelagic Southwest Indian Ocean with higher carbohydrate metabolic potential.</title>
        <authorList>
            <person name="Chen B."/>
            <person name="Zhang M."/>
            <person name="Lin D."/>
            <person name="Ye J."/>
            <person name="Tang K."/>
        </authorList>
    </citation>
    <scope>NUCLEOTIDE SEQUENCE</scope>
    <source>
        <strain evidence="1">TK19036</strain>
    </source>
</reference>
<organism evidence="1">
    <name type="scientific">Roseihalotalea indica</name>
    <dbReference type="NCBI Taxonomy" id="2867963"/>
    <lineage>
        <taxon>Bacteria</taxon>
        <taxon>Pseudomonadati</taxon>
        <taxon>Bacteroidota</taxon>
        <taxon>Cytophagia</taxon>
        <taxon>Cytophagales</taxon>
        <taxon>Catalimonadaceae</taxon>
        <taxon>Roseihalotalea</taxon>
    </lineage>
</organism>
<sequence>MRHGVFLTMDSLEGYVSDDELTYEPLAQLGWQVHNISWHTSDTDWSKYDAVIIRTPWDYQKAPHDFLRTLEAIEAAGTPVANQLPLVRWNIDKKYLRDLEEQGILIVPTQWADQFQRDAIENWWQAWNVPELIVKPTISANADDTFWLSSKTPLKVWEQMEKIFCERPHMVQPFLPAILEEGEYSLFFFGGNYSHAIVKKPKSGDFRVQEEHGGLIRSTQPSTSLLRTAQQVYEAIQPEPLYARIDLVCLSKGEFALMEVELIEPSLYFRTDAQSPVHFAQAIDAYFR</sequence>
<dbReference type="AlphaFoldDB" id="A0AA49JIS3"/>
<dbReference type="SUPFAM" id="SSF56059">
    <property type="entry name" value="Glutathione synthetase ATP-binding domain-like"/>
    <property type="match status" value="1"/>
</dbReference>
<gene>
    <name evidence="1" type="ORF">K4G66_29845</name>
</gene>
<proteinExistence type="predicted"/>
<dbReference type="PANTHER" id="PTHR39217:SF1">
    <property type="entry name" value="GLUTATHIONE SYNTHETASE"/>
    <property type="match status" value="1"/>
</dbReference>
<evidence type="ECO:0000313" key="1">
    <source>
        <dbReference type="EMBL" id="WKN36567.1"/>
    </source>
</evidence>